<sequence>MNKYVFIILMSIHFGSFGQQKVFKGDPDNAFKVARDLAFNKQRKQAQDSLLLILTKYPDYHDIRSFLASTYSWDGHYKKAKEAFNYVLKKSPDRLDTWEAAIKNELWSGAPYSALEMVKKALTHFPKNSEILYLKASAEDASNNPEEALATIKTILKNDSKHEKAIAYKASLTTKLSLNTIGLKASVDLYSQVFDPMQFYLIKYARATKYGSIHAKINFNRRFQSNGVQFEVDMYPRIVNGLYAYLNFGVANSFLFPDVRYGAELYKSLPKSFEASLGFRALKFSSTTIIYTGSIGWYQKNNYWAFRAYVTPGEPKASKSGTLSFRKYRRDANNYFSVDVGAGFSPEENRFNFGGNEDAIINLQSQKFNLGYYFSSKNNHNLWGVQTGIAHQEISFNPGTYFWIYSFSLSWDLLFK</sequence>
<keyword evidence="3" id="KW-1185">Reference proteome</keyword>
<dbReference type="SUPFAM" id="SSF48452">
    <property type="entry name" value="TPR-like"/>
    <property type="match status" value="1"/>
</dbReference>
<dbReference type="Pfam" id="PF19413">
    <property type="entry name" value="YaiO"/>
    <property type="match status" value="1"/>
</dbReference>
<dbReference type="Pfam" id="PF14559">
    <property type="entry name" value="TPR_19"/>
    <property type="match status" value="1"/>
</dbReference>
<dbReference type="RefSeq" id="WP_135877673.1">
    <property type="nucleotide sequence ID" value="NZ_SRSO01000018.1"/>
</dbReference>
<evidence type="ECO:0000313" key="2">
    <source>
        <dbReference type="EMBL" id="TGV01948.1"/>
    </source>
</evidence>
<dbReference type="InterPro" id="IPR011990">
    <property type="entry name" value="TPR-like_helical_dom_sf"/>
</dbReference>
<dbReference type="InterPro" id="IPR030887">
    <property type="entry name" value="Beta-barrel_YaiO"/>
</dbReference>
<dbReference type="Gene3D" id="1.25.40.10">
    <property type="entry name" value="Tetratricopeptide repeat domain"/>
    <property type="match status" value="1"/>
</dbReference>
<dbReference type="EMBL" id="SRSO01000018">
    <property type="protein sequence ID" value="TGV01948.1"/>
    <property type="molecule type" value="Genomic_DNA"/>
</dbReference>
<organism evidence="2 3">
    <name type="scientific">Flavivirga rizhaonensis</name>
    <dbReference type="NCBI Taxonomy" id="2559571"/>
    <lineage>
        <taxon>Bacteria</taxon>
        <taxon>Pseudomonadati</taxon>
        <taxon>Bacteroidota</taxon>
        <taxon>Flavobacteriia</taxon>
        <taxon>Flavobacteriales</taxon>
        <taxon>Flavobacteriaceae</taxon>
        <taxon>Flavivirga</taxon>
    </lineage>
</organism>
<dbReference type="NCBIfam" id="TIGR04390">
    <property type="entry name" value="OMP_YaiO_dom"/>
    <property type="match status" value="1"/>
</dbReference>
<evidence type="ECO:0000313" key="3">
    <source>
        <dbReference type="Proteomes" id="UP000307602"/>
    </source>
</evidence>
<name>A0A4S1DWQ3_9FLAO</name>
<proteinExistence type="predicted"/>
<comment type="caution">
    <text evidence="2">The sequence shown here is derived from an EMBL/GenBank/DDBJ whole genome shotgun (WGS) entry which is preliminary data.</text>
</comment>
<reference evidence="2 3" key="1">
    <citation type="submission" date="2019-04" db="EMBL/GenBank/DDBJ databases">
        <authorList>
            <person name="Liu A."/>
        </authorList>
    </citation>
    <scope>NUCLEOTIDE SEQUENCE [LARGE SCALE GENOMIC DNA]</scope>
    <source>
        <strain evidence="2 3">RZ03</strain>
    </source>
</reference>
<dbReference type="OrthoDB" id="742239at2"/>
<dbReference type="AlphaFoldDB" id="A0A4S1DWQ3"/>
<protein>
    <submittedName>
        <fullName evidence="2">YaiO family outer membrane beta-barrel protein</fullName>
    </submittedName>
</protein>
<accession>A0A4S1DWQ3</accession>
<feature type="domain" description="YaiO beta-barrel" evidence="1">
    <location>
        <begin position="179"/>
        <end position="348"/>
    </location>
</feature>
<gene>
    <name evidence="2" type="primary">yaiO</name>
    <name evidence="2" type="ORF">EM932_13255</name>
</gene>
<evidence type="ECO:0000259" key="1">
    <source>
        <dbReference type="Pfam" id="PF19413"/>
    </source>
</evidence>
<dbReference type="Proteomes" id="UP000307602">
    <property type="component" value="Unassembled WGS sequence"/>
</dbReference>